<accession>A0A514D0X1</accession>
<dbReference type="SUPFAM" id="SSF56672">
    <property type="entry name" value="DNA/RNA polymerases"/>
    <property type="match status" value="1"/>
</dbReference>
<evidence type="ECO:0000256" key="6">
    <source>
        <dbReference type="ARBA" id="ARBA00022953"/>
    </source>
</evidence>
<comment type="cofactor">
    <cofactor evidence="9">
        <name>Mg(2+)</name>
        <dbReference type="ChEBI" id="CHEBI:18420"/>
    </cofactor>
    <text evidence="9">Binds 2 Mg(2+) per subunit.</text>
</comment>
<dbReference type="InterPro" id="IPR007096">
    <property type="entry name" value="RNA-dir_Rpol_cat_phage"/>
</dbReference>
<dbReference type="EC" id="2.7.7.48" evidence="1"/>
<keyword evidence="6" id="KW-0693">Viral RNA replication</keyword>
<dbReference type="EMBL" id="MN033249">
    <property type="protein sequence ID" value="QDH87267.1"/>
    <property type="molecule type" value="Genomic_RNA"/>
</dbReference>
<feature type="binding site" evidence="9">
    <location>
        <position position="358"/>
    </location>
    <ligand>
        <name>Mg(2+)</name>
        <dbReference type="ChEBI" id="CHEBI:18420"/>
        <label>2</label>
    </ligand>
</feature>
<name>A0A514D0X1_9VIRU</name>
<evidence type="ECO:0000256" key="5">
    <source>
        <dbReference type="ARBA" id="ARBA00022741"/>
    </source>
</evidence>
<dbReference type="GO" id="GO:0000166">
    <property type="term" value="F:nucleotide binding"/>
    <property type="evidence" value="ECO:0007669"/>
    <property type="project" value="UniProtKB-KW"/>
</dbReference>
<evidence type="ECO:0000256" key="2">
    <source>
        <dbReference type="ARBA" id="ARBA00022484"/>
    </source>
</evidence>
<evidence type="ECO:0000256" key="1">
    <source>
        <dbReference type="ARBA" id="ARBA00012494"/>
    </source>
</evidence>
<dbReference type="Pfam" id="PF03431">
    <property type="entry name" value="RNA_replicase_B"/>
    <property type="match status" value="1"/>
</dbReference>
<keyword evidence="9" id="KW-0479">Metal-binding</keyword>
<evidence type="ECO:0000256" key="7">
    <source>
        <dbReference type="ARBA" id="ARBA00030248"/>
    </source>
</evidence>
<evidence type="ECO:0000259" key="10">
    <source>
        <dbReference type="PROSITE" id="PS50522"/>
    </source>
</evidence>
<gene>
    <name evidence="11" type="ORF">H3BulkLitter176709_000001</name>
</gene>
<evidence type="ECO:0000256" key="3">
    <source>
        <dbReference type="ARBA" id="ARBA00022679"/>
    </source>
</evidence>
<dbReference type="InterPro" id="IPR043502">
    <property type="entry name" value="DNA/RNA_pol_sf"/>
</dbReference>
<dbReference type="PROSITE" id="PS50522">
    <property type="entry name" value="RDRP_PHAGE"/>
    <property type="match status" value="1"/>
</dbReference>
<proteinExistence type="predicted"/>
<evidence type="ECO:0000256" key="4">
    <source>
        <dbReference type="ARBA" id="ARBA00022695"/>
    </source>
</evidence>
<dbReference type="GO" id="GO:0046872">
    <property type="term" value="F:metal ion binding"/>
    <property type="evidence" value="ECO:0007669"/>
    <property type="project" value="UniProtKB-KW"/>
</dbReference>
<evidence type="ECO:0000256" key="9">
    <source>
        <dbReference type="PIRSR" id="PIRSR605093-1"/>
    </source>
</evidence>
<sequence length="544" mass="60783">MTIHSLSSFSRVVLRFFEDIDTPLSLGLYLRVKAGNWREAIAVSVSPNSYLDHDKYLRDASASAFLRKCQGLPTLADTRLPAIEKWRAGERDCYLTNQRLVRYLPEFSNSVDTDPRISDFLKSVKNILAGWLGTSPPDVLSGRFGPGATSSDVGSRTTVAHKMQSVPSITHGALGVLPYWARTSWGRNVSELHGEIEAVKGNRFLTVPKTALVDRCIAAEPSINVFYQLALGRIIRRRLQKATSIDLDRAQDLHRESARVASIDNSLATIDLSNASDTVARNLVKLLLPSQWFSALDSLRSPFTRIDGKTILLEKFSSMGNGYTFELETVIFLAIAAAVVKCHGISPLYGVNLSCFGDDIIVPVEVYPALVSVLSFLGFTTNPEKSFSESSHFRESCGGDYFRGHPVRPFYCKKIPNEPQDWIVVANGIRRVQKLLDPYGIEPPFRSWMHVLSYLPIAIRSCRGPSALGDLCVHDEEERWNWKRRDSIRYFRVYTPARWRYVSWRGFSPGTVLACAVYGTGGGSKGIIPRDSVLGYKLSWVPYS</sequence>
<keyword evidence="9" id="KW-0460">Magnesium</keyword>
<evidence type="ECO:0000256" key="8">
    <source>
        <dbReference type="ARBA" id="ARBA00048744"/>
    </source>
</evidence>
<dbReference type="InterPro" id="IPR005093">
    <property type="entry name" value="RNArep_beta"/>
</dbReference>
<keyword evidence="5" id="KW-0547">Nucleotide-binding</keyword>
<keyword evidence="2 11" id="KW-0696">RNA-directed RNA polymerase</keyword>
<dbReference type="GO" id="GO:0039694">
    <property type="term" value="P:viral RNA genome replication"/>
    <property type="evidence" value="ECO:0007669"/>
    <property type="project" value="InterPro"/>
</dbReference>
<protein>
    <recommendedName>
        <fullName evidence="1">RNA-directed RNA polymerase</fullName>
        <ecNumber evidence="1">2.7.7.48</ecNumber>
    </recommendedName>
    <alternativeName>
        <fullName evidence="7">RNA replicase beta chain</fullName>
    </alternativeName>
</protein>
<feature type="domain" description="RdRp catalytic" evidence="10">
    <location>
        <begin position="256"/>
        <end position="390"/>
    </location>
</feature>
<keyword evidence="3" id="KW-0808">Transferase</keyword>
<organism evidence="11">
    <name type="scientific">Leviviridae sp</name>
    <dbReference type="NCBI Taxonomy" id="2027243"/>
    <lineage>
        <taxon>Viruses</taxon>
        <taxon>Riboviria</taxon>
        <taxon>Orthornavirae</taxon>
        <taxon>Lenarviricota</taxon>
        <taxon>Leviviricetes</taxon>
        <taxon>Norzivirales</taxon>
        <taxon>Fiersviridae</taxon>
    </lineage>
</organism>
<reference evidence="11" key="1">
    <citation type="submission" date="2019-05" db="EMBL/GenBank/DDBJ databases">
        <title>Metatranscriptomic reconstruction reveals RNA viruses with the potential to shape carbon cycling in soil.</title>
        <authorList>
            <person name="Starr E.P."/>
            <person name="Nuccio E."/>
            <person name="Pett-Ridge J."/>
            <person name="Banfield J.F."/>
            <person name="Firestone M.K."/>
        </authorList>
    </citation>
    <scope>NUCLEOTIDE SEQUENCE</scope>
    <source>
        <strain evidence="11">H3_Bulk_Litter_17_scaffold_6709</strain>
    </source>
</reference>
<comment type="catalytic activity">
    <reaction evidence="8">
        <text>RNA(n) + a ribonucleoside 5'-triphosphate = RNA(n+1) + diphosphate</text>
        <dbReference type="Rhea" id="RHEA:21248"/>
        <dbReference type="Rhea" id="RHEA-COMP:14527"/>
        <dbReference type="Rhea" id="RHEA-COMP:17342"/>
        <dbReference type="ChEBI" id="CHEBI:33019"/>
        <dbReference type="ChEBI" id="CHEBI:61557"/>
        <dbReference type="ChEBI" id="CHEBI:140395"/>
        <dbReference type="EC" id="2.7.7.48"/>
    </reaction>
</comment>
<feature type="binding site" evidence="9">
    <location>
        <position position="359"/>
    </location>
    <ligand>
        <name>Mg(2+)</name>
        <dbReference type="ChEBI" id="CHEBI:18420"/>
        <label>2</label>
    </ligand>
</feature>
<dbReference type="GO" id="GO:0003968">
    <property type="term" value="F:RNA-directed RNA polymerase activity"/>
    <property type="evidence" value="ECO:0007669"/>
    <property type="project" value="UniProtKB-KW"/>
</dbReference>
<keyword evidence="4" id="KW-0548">Nucleotidyltransferase</keyword>
<evidence type="ECO:0000313" key="11">
    <source>
        <dbReference type="EMBL" id="QDH87267.1"/>
    </source>
</evidence>
<feature type="binding site" evidence="9">
    <location>
        <position position="271"/>
    </location>
    <ligand>
        <name>Mg(2+)</name>
        <dbReference type="ChEBI" id="CHEBI:18420"/>
        <label>2</label>
    </ligand>
</feature>